<evidence type="ECO:0000313" key="9">
    <source>
        <dbReference type="EMBL" id="TCS80644.1"/>
    </source>
</evidence>
<proteinExistence type="inferred from homology"/>
<dbReference type="AlphaFoldDB" id="A0A4R3KBS3"/>
<dbReference type="InterPro" id="IPR032816">
    <property type="entry name" value="VTT_dom"/>
</dbReference>
<comment type="subcellular location">
    <subcellularLocation>
        <location evidence="1">Cell membrane</location>
        <topology evidence="1">Multi-pass membrane protein</topology>
    </subcellularLocation>
</comment>
<keyword evidence="3" id="KW-1003">Cell membrane</keyword>
<keyword evidence="4 7" id="KW-0812">Transmembrane</keyword>
<evidence type="ECO:0000256" key="2">
    <source>
        <dbReference type="ARBA" id="ARBA00010792"/>
    </source>
</evidence>
<protein>
    <submittedName>
        <fullName evidence="9">Alkaline phosphatase</fullName>
    </submittedName>
</protein>
<evidence type="ECO:0000256" key="4">
    <source>
        <dbReference type="ARBA" id="ARBA00022692"/>
    </source>
</evidence>
<dbReference type="OrthoDB" id="9813426at2"/>
<reference evidence="9 10" key="1">
    <citation type="submission" date="2019-03" db="EMBL/GenBank/DDBJ databases">
        <title>Genomic Encyclopedia of Type Strains, Phase IV (KMG-IV): sequencing the most valuable type-strain genomes for metagenomic binning, comparative biology and taxonomic classification.</title>
        <authorList>
            <person name="Goeker M."/>
        </authorList>
    </citation>
    <scope>NUCLEOTIDE SEQUENCE [LARGE SCALE GENOMIC DNA]</scope>
    <source>
        <strain evidence="9 10">DSM 29489</strain>
    </source>
</reference>
<gene>
    <name evidence="9" type="ORF">EDD59_10521</name>
</gene>
<comment type="caution">
    <text evidence="9">The sequence shown here is derived from an EMBL/GenBank/DDBJ whole genome shotgun (WGS) entry which is preliminary data.</text>
</comment>
<dbReference type="Pfam" id="PF09335">
    <property type="entry name" value="VTT_dom"/>
    <property type="match status" value="1"/>
</dbReference>
<feature type="transmembrane region" description="Helical" evidence="7">
    <location>
        <begin position="141"/>
        <end position="167"/>
    </location>
</feature>
<feature type="transmembrane region" description="Helical" evidence="7">
    <location>
        <begin position="12"/>
        <end position="30"/>
    </location>
</feature>
<dbReference type="RefSeq" id="WP_132379499.1">
    <property type="nucleotide sequence ID" value="NZ_DAIPCY010000006.1"/>
</dbReference>
<evidence type="ECO:0000256" key="6">
    <source>
        <dbReference type="ARBA" id="ARBA00023136"/>
    </source>
</evidence>
<evidence type="ECO:0000259" key="8">
    <source>
        <dbReference type="Pfam" id="PF09335"/>
    </source>
</evidence>
<accession>A0A4R3KBS3</accession>
<keyword evidence="6 7" id="KW-0472">Membrane</keyword>
<evidence type="ECO:0000313" key="10">
    <source>
        <dbReference type="Proteomes" id="UP000295726"/>
    </source>
</evidence>
<keyword evidence="5 7" id="KW-1133">Transmembrane helix</keyword>
<comment type="similarity">
    <text evidence="2">Belongs to the DedA family.</text>
</comment>
<evidence type="ECO:0000256" key="3">
    <source>
        <dbReference type="ARBA" id="ARBA00022475"/>
    </source>
</evidence>
<feature type="domain" description="VTT" evidence="8">
    <location>
        <begin position="30"/>
        <end position="161"/>
    </location>
</feature>
<dbReference type="PANTHER" id="PTHR42709">
    <property type="entry name" value="ALKALINE PHOSPHATASE LIKE PROTEIN"/>
    <property type="match status" value="1"/>
</dbReference>
<dbReference type="GO" id="GO:0005886">
    <property type="term" value="C:plasma membrane"/>
    <property type="evidence" value="ECO:0007669"/>
    <property type="project" value="UniProtKB-SubCell"/>
</dbReference>
<dbReference type="Proteomes" id="UP000295726">
    <property type="component" value="Unassembled WGS sequence"/>
</dbReference>
<keyword evidence="10" id="KW-1185">Reference proteome</keyword>
<feature type="transmembrane region" description="Helical" evidence="7">
    <location>
        <begin position="179"/>
        <end position="197"/>
    </location>
</feature>
<evidence type="ECO:0000256" key="5">
    <source>
        <dbReference type="ARBA" id="ARBA00022989"/>
    </source>
</evidence>
<dbReference type="PANTHER" id="PTHR42709:SF6">
    <property type="entry name" value="UNDECAPRENYL PHOSPHATE TRANSPORTER A"/>
    <property type="match status" value="1"/>
</dbReference>
<evidence type="ECO:0000256" key="7">
    <source>
        <dbReference type="SAM" id="Phobius"/>
    </source>
</evidence>
<sequence length="202" mass="22384">MQELIIQIMDQFGYLGVCFLVAVENIFPPIPSEVILTFGGFMTTYTRLTVPGVVIFSTLGSTIGALVLYWAGTALSPQRLDTLMKGRAFKWLGFEREDMEKTVQWFDKHGKKAILLGRCVPIIRSLVSVPAGMAQISIPLFLTYTIIGSTVWNILLVSLGAVLGASWETVLIYIGRYSAFIKAALVVTVLFFVIRLVKKKIS</sequence>
<name>A0A4R3KBS3_9FIRM</name>
<feature type="transmembrane region" description="Helical" evidence="7">
    <location>
        <begin position="50"/>
        <end position="71"/>
    </location>
</feature>
<organism evidence="9 10">
    <name type="scientific">Muricomes intestini</name>
    <dbReference type="NCBI Taxonomy" id="1796634"/>
    <lineage>
        <taxon>Bacteria</taxon>
        <taxon>Bacillati</taxon>
        <taxon>Bacillota</taxon>
        <taxon>Clostridia</taxon>
        <taxon>Lachnospirales</taxon>
        <taxon>Lachnospiraceae</taxon>
        <taxon>Muricomes</taxon>
    </lineage>
</organism>
<dbReference type="InterPro" id="IPR051311">
    <property type="entry name" value="DedA_domain"/>
</dbReference>
<dbReference type="EMBL" id="SLZZ01000005">
    <property type="protein sequence ID" value="TCS80644.1"/>
    <property type="molecule type" value="Genomic_DNA"/>
</dbReference>
<evidence type="ECO:0000256" key="1">
    <source>
        <dbReference type="ARBA" id="ARBA00004651"/>
    </source>
</evidence>